<name>A0AAV5DM32_ELECO</name>
<reference evidence="1" key="2">
    <citation type="submission" date="2021-12" db="EMBL/GenBank/DDBJ databases">
        <title>Resequencing data analysis of finger millet.</title>
        <authorList>
            <person name="Hatakeyama M."/>
            <person name="Aluri S."/>
            <person name="Balachadran M.T."/>
            <person name="Sivarajan S.R."/>
            <person name="Poveda L."/>
            <person name="Shimizu-Inatsugi R."/>
            <person name="Schlapbach R."/>
            <person name="Sreeman S.M."/>
            <person name="Shimizu K.K."/>
        </authorList>
    </citation>
    <scope>NUCLEOTIDE SEQUENCE</scope>
</reference>
<organism evidence="1 2">
    <name type="scientific">Eleusine coracana subsp. coracana</name>
    <dbReference type="NCBI Taxonomy" id="191504"/>
    <lineage>
        <taxon>Eukaryota</taxon>
        <taxon>Viridiplantae</taxon>
        <taxon>Streptophyta</taxon>
        <taxon>Embryophyta</taxon>
        <taxon>Tracheophyta</taxon>
        <taxon>Spermatophyta</taxon>
        <taxon>Magnoliopsida</taxon>
        <taxon>Liliopsida</taxon>
        <taxon>Poales</taxon>
        <taxon>Poaceae</taxon>
        <taxon>PACMAD clade</taxon>
        <taxon>Chloridoideae</taxon>
        <taxon>Cynodonteae</taxon>
        <taxon>Eleusininae</taxon>
        <taxon>Eleusine</taxon>
    </lineage>
</organism>
<dbReference type="EMBL" id="BQKI01000018">
    <property type="protein sequence ID" value="GJN11495.1"/>
    <property type="molecule type" value="Genomic_DNA"/>
</dbReference>
<evidence type="ECO:0000313" key="2">
    <source>
        <dbReference type="Proteomes" id="UP001054889"/>
    </source>
</evidence>
<sequence>MAKAHSFGPIAGSTTNVLRSSLSVCLLHAVPKARSKVRTVREALTNRTWASDISGALTVGVLVEYLQLWDLLEDIALQPEVEDSHIWKLSSSGQYSAKSACDGLFLGAT</sequence>
<keyword evidence="2" id="KW-1185">Reference proteome</keyword>
<accession>A0AAV5DM32</accession>
<gene>
    <name evidence="1" type="primary">ga29693</name>
    <name evidence="1" type="ORF">PR202_ga29693</name>
</gene>
<dbReference type="Proteomes" id="UP001054889">
    <property type="component" value="Unassembled WGS sequence"/>
</dbReference>
<evidence type="ECO:0000313" key="1">
    <source>
        <dbReference type="EMBL" id="GJN11495.1"/>
    </source>
</evidence>
<protein>
    <submittedName>
        <fullName evidence="1">Uncharacterized protein</fullName>
    </submittedName>
</protein>
<proteinExistence type="predicted"/>
<dbReference type="AlphaFoldDB" id="A0AAV5DM32"/>
<comment type="caution">
    <text evidence="1">The sequence shown here is derived from an EMBL/GenBank/DDBJ whole genome shotgun (WGS) entry which is preliminary data.</text>
</comment>
<reference evidence="1" key="1">
    <citation type="journal article" date="2018" name="DNA Res.">
        <title>Multiple hybrid de novo genome assembly of finger millet, an orphan allotetraploid crop.</title>
        <authorList>
            <person name="Hatakeyama M."/>
            <person name="Aluri S."/>
            <person name="Balachadran M.T."/>
            <person name="Sivarajan S.R."/>
            <person name="Patrignani A."/>
            <person name="Gruter S."/>
            <person name="Poveda L."/>
            <person name="Shimizu-Inatsugi R."/>
            <person name="Baeten J."/>
            <person name="Francoijs K.J."/>
            <person name="Nataraja K.N."/>
            <person name="Reddy Y.A.N."/>
            <person name="Phadnis S."/>
            <person name="Ravikumar R.L."/>
            <person name="Schlapbach R."/>
            <person name="Sreeman S.M."/>
            <person name="Shimizu K.K."/>
        </authorList>
    </citation>
    <scope>NUCLEOTIDE SEQUENCE</scope>
</reference>